<dbReference type="EMBL" id="JADEWU010000018">
    <property type="protein sequence ID" value="MBE9143576.1"/>
    <property type="molecule type" value="Genomic_DNA"/>
</dbReference>
<evidence type="ECO:0000313" key="2">
    <source>
        <dbReference type="EMBL" id="MBE9143576.1"/>
    </source>
</evidence>
<gene>
    <name evidence="2" type="ORF">IQ236_10100</name>
</gene>
<reference evidence="2 3" key="1">
    <citation type="submission" date="2020-10" db="EMBL/GenBank/DDBJ databases">
        <authorList>
            <person name="Castelo-Branco R."/>
            <person name="Eusebio N."/>
            <person name="Adriana R."/>
            <person name="Vieira A."/>
            <person name="Brugerolle De Fraissinette N."/>
            <person name="Rezende De Castro R."/>
            <person name="Schneider M.P."/>
            <person name="Vasconcelos V."/>
            <person name="Leao P.N."/>
        </authorList>
    </citation>
    <scope>NUCLEOTIDE SEQUENCE [LARGE SCALE GENOMIC DNA]</scope>
    <source>
        <strain evidence="2 3">LEGE 06226</strain>
    </source>
</reference>
<evidence type="ECO:0000313" key="3">
    <source>
        <dbReference type="Proteomes" id="UP000640725"/>
    </source>
</evidence>
<protein>
    <submittedName>
        <fullName evidence="2">Uncharacterized protein</fullName>
    </submittedName>
</protein>
<proteinExistence type="predicted"/>
<sequence length="93" mass="10374">MATRDFATTDFTAGDTNNNEILDPNETWTYTGSHTVENTGHTSLTNVSVIDDNFTPDHITDDFFPTLSTKGNADAILDSGETWTYRYTRSNCQ</sequence>
<feature type="region of interest" description="Disordered" evidence="1">
    <location>
        <begin position="1"/>
        <end position="24"/>
    </location>
</feature>
<dbReference type="Proteomes" id="UP000640725">
    <property type="component" value="Unassembled WGS sequence"/>
</dbReference>
<feature type="compositionally biased region" description="Low complexity" evidence="1">
    <location>
        <begin position="1"/>
        <end position="19"/>
    </location>
</feature>
<comment type="caution">
    <text evidence="2">The sequence shown here is derived from an EMBL/GenBank/DDBJ whole genome shotgun (WGS) entry which is preliminary data.</text>
</comment>
<keyword evidence="3" id="KW-1185">Reference proteome</keyword>
<dbReference type="RefSeq" id="WP_193869143.1">
    <property type="nucleotide sequence ID" value="NZ_JADEWU010000018.1"/>
</dbReference>
<name>A0ABR9UBL5_9CYAN</name>
<evidence type="ECO:0000256" key="1">
    <source>
        <dbReference type="SAM" id="MobiDB-lite"/>
    </source>
</evidence>
<organism evidence="2 3">
    <name type="scientific">Planktothrix mougeotii LEGE 06226</name>
    <dbReference type="NCBI Taxonomy" id="1828728"/>
    <lineage>
        <taxon>Bacteria</taxon>
        <taxon>Bacillati</taxon>
        <taxon>Cyanobacteriota</taxon>
        <taxon>Cyanophyceae</taxon>
        <taxon>Oscillatoriophycideae</taxon>
        <taxon>Oscillatoriales</taxon>
        <taxon>Microcoleaceae</taxon>
        <taxon>Planktothrix</taxon>
    </lineage>
</organism>
<accession>A0ABR9UBL5</accession>